<comment type="pathway">
    <text evidence="8">Amino-sugar metabolism; N-acetylneuraminate degradation; D-fructose 6-phosphate from N-acetylneuraminate: step 4/5.</text>
</comment>
<evidence type="ECO:0000256" key="1">
    <source>
        <dbReference type="ARBA" id="ARBA00010716"/>
    </source>
</evidence>
<evidence type="ECO:0000256" key="11">
    <source>
        <dbReference type="PIRSR" id="PIRSR038994-2"/>
    </source>
</evidence>
<gene>
    <name evidence="14" type="ORF">SAMN02745180_00832</name>
</gene>
<feature type="binding site" evidence="11">
    <location>
        <position position="225"/>
    </location>
    <ligand>
        <name>substrate</name>
    </ligand>
</feature>
<sequence>MKVIFNGKIMTENEILENKAIVFDEKIVDIIDEKELGKYEYEEKIDAKGNYVLPGFIDIHIHGAGGKDVMDGSIEALETISKTIAAKGVTGFLATTMTMGKEDILKAFDNVKEGMKKGMSGAKILGIHMEGPFISKEKMGAQNPKYIMKPDYELVKNYLDIIKIITLAPEEDENYKFIEKIKSNSDVVLSMGHTSASYEQAIEAINKGITHATHTFNAMTSLNHRSPGVVGAVMNSDITCELIADCIHVHPGAFNVLLKVKGNDKVVLITDSMRAGCMMEGLYELGGQEVIVKDGAARLKDGGSLAGSVLTLNIALKNIVENTNQDFPQAVKMLSLNPAKLLELEKSKGSLAIGKDADIVIMDTEYNVEKTIIEGK</sequence>
<dbReference type="Pfam" id="PF01979">
    <property type="entry name" value="Amidohydro_1"/>
    <property type="match status" value="1"/>
</dbReference>
<feature type="domain" description="Amidohydrolase-related" evidence="13">
    <location>
        <begin position="51"/>
        <end position="376"/>
    </location>
</feature>
<keyword evidence="4 12" id="KW-0479">Metal-binding</keyword>
<dbReference type="EC" id="3.5.1.25" evidence="2"/>
<dbReference type="SUPFAM" id="SSF51338">
    <property type="entry name" value="Composite domain of metallo-dependent hydrolases"/>
    <property type="match status" value="1"/>
</dbReference>
<keyword evidence="6 9" id="KW-0119">Carbohydrate metabolism</keyword>
<evidence type="ECO:0000256" key="4">
    <source>
        <dbReference type="ARBA" id="ARBA00022723"/>
    </source>
</evidence>
<dbReference type="PIRSF" id="PIRSF038994">
    <property type="entry name" value="NagA"/>
    <property type="match status" value="1"/>
</dbReference>
<dbReference type="Proteomes" id="UP000184389">
    <property type="component" value="Unassembled WGS sequence"/>
</dbReference>
<dbReference type="EMBL" id="FQXR01000004">
    <property type="protein sequence ID" value="SHH72469.1"/>
    <property type="molecule type" value="Genomic_DNA"/>
</dbReference>
<evidence type="ECO:0000256" key="10">
    <source>
        <dbReference type="PIRSR" id="PIRSR038994-1"/>
    </source>
</evidence>
<dbReference type="PANTHER" id="PTHR11113:SF14">
    <property type="entry name" value="N-ACETYLGLUCOSAMINE-6-PHOSPHATE DEACETYLASE"/>
    <property type="match status" value="1"/>
</dbReference>
<dbReference type="OrthoDB" id="9776488at2"/>
<evidence type="ECO:0000256" key="7">
    <source>
        <dbReference type="ARBA" id="ARBA00047647"/>
    </source>
</evidence>
<dbReference type="CDD" id="cd00854">
    <property type="entry name" value="NagA"/>
    <property type="match status" value="1"/>
</dbReference>
<feature type="binding site" evidence="12">
    <location>
        <position position="130"/>
    </location>
    <ligand>
        <name>Zn(2+)</name>
        <dbReference type="ChEBI" id="CHEBI:29105"/>
    </ligand>
</feature>
<evidence type="ECO:0000256" key="5">
    <source>
        <dbReference type="ARBA" id="ARBA00022801"/>
    </source>
</evidence>
<feature type="binding site" evidence="11">
    <location>
        <begin position="305"/>
        <end position="307"/>
    </location>
    <ligand>
        <name>substrate</name>
    </ligand>
</feature>
<feature type="binding site" evidence="11">
    <location>
        <position position="141"/>
    </location>
    <ligand>
        <name>substrate</name>
    </ligand>
</feature>
<feature type="binding site" evidence="12">
    <location>
        <position position="193"/>
    </location>
    <ligand>
        <name>Zn(2+)</name>
        <dbReference type="ChEBI" id="CHEBI:29105"/>
    </ligand>
</feature>
<dbReference type="FunFam" id="3.20.20.140:FF:000004">
    <property type="entry name" value="N-acetylglucosamine-6-phosphate deacetylase"/>
    <property type="match status" value="1"/>
</dbReference>
<dbReference type="NCBIfam" id="TIGR00221">
    <property type="entry name" value="nagA"/>
    <property type="match status" value="1"/>
</dbReference>
<dbReference type="Gene3D" id="3.20.20.140">
    <property type="entry name" value="Metal-dependent hydrolases"/>
    <property type="match status" value="1"/>
</dbReference>
<feature type="binding site" evidence="12">
    <location>
        <position position="214"/>
    </location>
    <ligand>
        <name>Zn(2+)</name>
        <dbReference type="ChEBI" id="CHEBI:29105"/>
    </ligand>
</feature>
<comment type="catalytic activity">
    <reaction evidence="7">
        <text>N-acetyl-D-glucosamine 6-phosphate + H2O = D-glucosamine 6-phosphate + acetate</text>
        <dbReference type="Rhea" id="RHEA:22936"/>
        <dbReference type="ChEBI" id="CHEBI:15377"/>
        <dbReference type="ChEBI" id="CHEBI:30089"/>
        <dbReference type="ChEBI" id="CHEBI:57513"/>
        <dbReference type="ChEBI" id="CHEBI:58725"/>
        <dbReference type="EC" id="3.5.1.25"/>
    </reaction>
</comment>
<dbReference type="GO" id="GO:0008448">
    <property type="term" value="F:N-acetylglucosamine-6-phosphate deacetylase activity"/>
    <property type="evidence" value="ECO:0007669"/>
    <property type="project" value="UniProtKB-EC"/>
</dbReference>
<comment type="similarity">
    <text evidence="1 9">Belongs to the metallo-dependent hydrolases superfamily. NagA family.</text>
</comment>
<evidence type="ECO:0000313" key="15">
    <source>
        <dbReference type="Proteomes" id="UP000184389"/>
    </source>
</evidence>
<dbReference type="InterPro" id="IPR006680">
    <property type="entry name" value="Amidohydro-rel"/>
</dbReference>
<dbReference type="InterPro" id="IPR011059">
    <property type="entry name" value="Metal-dep_hydrolase_composite"/>
</dbReference>
<evidence type="ECO:0000256" key="8">
    <source>
        <dbReference type="ARBA" id="ARBA00060590"/>
    </source>
</evidence>
<keyword evidence="15" id="KW-1185">Reference proteome</keyword>
<dbReference type="STRING" id="1123281.SAMN02745180_00832"/>
<evidence type="ECO:0000256" key="3">
    <source>
        <dbReference type="ARBA" id="ARBA00018029"/>
    </source>
</evidence>
<comment type="cofactor">
    <cofactor evidence="12">
        <name>a divalent metal cation</name>
        <dbReference type="ChEBI" id="CHEBI:60240"/>
    </cofactor>
    <text evidence="12">Binds 1 divalent metal cation per subunit.</text>
</comment>
<dbReference type="GO" id="GO:0006046">
    <property type="term" value="P:N-acetylglucosamine catabolic process"/>
    <property type="evidence" value="ECO:0007669"/>
    <property type="project" value="TreeGrafter"/>
</dbReference>
<protein>
    <recommendedName>
        <fullName evidence="3">N-acetylglucosamine-6-phosphate deacetylase</fullName>
        <ecNumber evidence="2">3.5.1.25</ecNumber>
    </recommendedName>
</protein>
<accession>A0A1M5VB52</accession>
<organism evidence="14 15">
    <name type="scientific">Sporanaerobacter acetigenes DSM 13106</name>
    <dbReference type="NCBI Taxonomy" id="1123281"/>
    <lineage>
        <taxon>Bacteria</taxon>
        <taxon>Bacillati</taxon>
        <taxon>Bacillota</taxon>
        <taxon>Tissierellia</taxon>
        <taxon>Tissierellales</taxon>
        <taxon>Sporanaerobacteraceae</taxon>
        <taxon>Sporanaerobacter</taxon>
    </lineage>
</organism>
<dbReference type="InterPro" id="IPR003764">
    <property type="entry name" value="GlcNAc_6-P_deAcase"/>
</dbReference>
<evidence type="ECO:0000259" key="13">
    <source>
        <dbReference type="Pfam" id="PF01979"/>
    </source>
</evidence>
<keyword evidence="5 9" id="KW-0378">Hydrolase</keyword>
<dbReference type="RefSeq" id="WP_072743461.1">
    <property type="nucleotide sequence ID" value="NZ_FQXR01000004.1"/>
</dbReference>
<evidence type="ECO:0000256" key="6">
    <source>
        <dbReference type="ARBA" id="ARBA00023277"/>
    </source>
</evidence>
<reference evidence="14 15" key="1">
    <citation type="submission" date="2016-11" db="EMBL/GenBank/DDBJ databases">
        <authorList>
            <person name="Jaros S."/>
            <person name="Januszkiewicz K."/>
            <person name="Wedrychowicz H."/>
        </authorList>
    </citation>
    <scope>NUCLEOTIDE SEQUENCE [LARGE SCALE GENOMIC DNA]</scope>
    <source>
        <strain evidence="14 15">DSM 13106</strain>
    </source>
</reference>
<evidence type="ECO:0000256" key="2">
    <source>
        <dbReference type="ARBA" id="ARBA00011899"/>
    </source>
</evidence>
<dbReference type="SUPFAM" id="SSF51556">
    <property type="entry name" value="Metallo-dependent hydrolases"/>
    <property type="match status" value="1"/>
</dbReference>
<name>A0A1M5VB52_9FIRM</name>
<proteinExistence type="inferred from homology"/>
<feature type="binding site" evidence="11">
    <location>
        <begin position="217"/>
        <end position="218"/>
    </location>
    <ligand>
        <name>substrate</name>
    </ligand>
</feature>
<evidence type="ECO:0000313" key="14">
    <source>
        <dbReference type="EMBL" id="SHH72469.1"/>
    </source>
</evidence>
<evidence type="ECO:0000256" key="9">
    <source>
        <dbReference type="PIRNR" id="PIRNR038994"/>
    </source>
</evidence>
<evidence type="ECO:0000256" key="12">
    <source>
        <dbReference type="PIRSR" id="PIRSR038994-3"/>
    </source>
</evidence>
<dbReference type="Gene3D" id="2.30.40.10">
    <property type="entry name" value="Urease, subunit C, domain 1"/>
    <property type="match status" value="1"/>
</dbReference>
<dbReference type="AlphaFoldDB" id="A0A1M5VB52"/>
<dbReference type="InterPro" id="IPR032466">
    <property type="entry name" value="Metal_Hydrolase"/>
</dbReference>
<dbReference type="PANTHER" id="PTHR11113">
    <property type="entry name" value="N-ACETYLGLUCOSAMINE-6-PHOSPHATE DEACETYLASE"/>
    <property type="match status" value="1"/>
</dbReference>
<dbReference type="GO" id="GO:0046872">
    <property type="term" value="F:metal ion binding"/>
    <property type="evidence" value="ECO:0007669"/>
    <property type="project" value="UniProtKB-KW"/>
</dbReference>
<feature type="active site" description="Proton donor/acceptor" evidence="10">
    <location>
        <position position="271"/>
    </location>
</feature>
<feature type="binding site" evidence="11">
    <location>
        <position position="248"/>
    </location>
    <ligand>
        <name>substrate</name>
    </ligand>
</feature>